<feature type="region of interest" description="Disordered" evidence="2">
    <location>
        <begin position="370"/>
        <end position="398"/>
    </location>
</feature>
<feature type="region of interest" description="Disordered" evidence="2">
    <location>
        <begin position="21"/>
        <end position="57"/>
    </location>
</feature>
<feature type="coiled-coil region" evidence="1">
    <location>
        <begin position="235"/>
        <end position="290"/>
    </location>
</feature>
<organism evidence="3 4">
    <name type="scientific">Discostella pseudostelligera</name>
    <dbReference type="NCBI Taxonomy" id="259834"/>
    <lineage>
        <taxon>Eukaryota</taxon>
        <taxon>Sar</taxon>
        <taxon>Stramenopiles</taxon>
        <taxon>Ochrophyta</taxon>
        <taxon>Bacillariophyta</taxon>
        <taxon>Coscinodiscophyceae</taxon>
        <taxon>Thalassiosirophycidae</taxon>
        <taxon>Stephanodiscales</taxon>
        <taxon>Stephanodiscaceae</taxon>
        <taxon>Discostella</taxon>
    </lineage>
</organism>
<reference evidence="3 4" key="1">
    <citation type="submission" date="2024-10" db="EMBL/GenBank/DDBJ databases">
        <title>Updated reference genomes for cyclostephanoid diatoms.</title>
        <authorList>
            <person name="Roberts W.R."/>
            <person name="Alverson A.J."/>
        </authorList>
    </citation>
    <scope>NUCLEOTIDE SEQUENCE [LARGE SCALE GENOMIC DNA]</scope>
    <source>
        <strain evidence="3 4">AJA232-27</strain>
    </source>
</reference>
<feature type="compositionally biased region" description="Polar residues" evidence="2">
    <location>
        <begin position="385"/>
        <end position="398"/>
    </location>
</feature>
<dbReference type="AlphaFoldDB" id="A0ABD3M914"/>
<evidence type="ECO:0000313" key="4">
    <source>
        <dbReference type="Proteomes" id="UP001530293"/>
    </source>
</evidence>
<feature type="compositionally biased region" description="Polar residues" evidence="2">
    <location>
        <begin position="204"/>
        <end position="225"/>
    </location>
</feature>
<feature type="region of interest" description="Disordered" evidence="2">
    <location>
        <begin position="508"/>
        <end position="538"/>
    </location>
</feature>
<keyword evidence="4" id="KW-1185">Reference proteome</keyword>
<name>A0ABD3M914_9STRA</name>
<gene>
    <name evidence="3" type="ORF">ACHAWU_000682</name>
</gene>
<keyword evidence="1" id="KW-0175">Coiled coil</keyword>
<evidence type="ECO:0000313" key="3">
    <source>
        <dbReference type="EMBL" id="KAL3759383.1"/>
    </source>
</evidence>
<feature type="region of interest" description="Disordered" evidence="2">
    <location>
        <begin position="446"/>
        <end position="478"/>
    </location>
</feature>
<proteinExistence type="predicted"/>
<sequence>MPIVRVGGSDAESFDVAEMTDDRTWASPPPQSAGISSRSAKILSPMPEIDDSTSTISSSRRTLEDILRTGPAAAHGIKGIRSIVVYADANNTTCTTSSDKQPSRSSCSSKPLYEDVEQHYDMHYDPRNPFETPRIGQHFIQEEDETSLSTMDDSFVSPCLAQQTSNHLTTRQSWLQLQQKNQSRSYRHHQRYQSSIPEPVDDTSVPSIPSNKGSNNDNSNHQKSSQSIAALESLVAKLNFELATIKSSLDELKLENRNLQQDKTSLSTTITNLQKENDRLRVHIVRLEKEKMLRNIEGTKGVAVSSMDHDLCLEWNELSVSDNKWSKNGDASVASSNRVYVPVLTKGGDAMGGKNNRKSSYESFHSLSAVGNSDSDGDNAVSVKFSGSDTSSDGSQHNVQEKAIGKGGLNLLNMIGGGKIQSVRDIVSSRVNKNPADEVTTIPVKTLTSNPMGNRERGTEDSGIGSNTQTEDDSNYDDPFETWSAPGDVKRDEHEQNWLQRGIGGLRRDNKTVRQPPQSNEMIEPFNSCNGEHDSDDRLESFDSKGCSSFNGGDYIESAMQDRKSFGFFKGLGKGR</sequence>
<accession>A0ABD3M914</accession>
<protein>
    <submittedName>
        <fullName evidence="3">Uncharacterized protein</fullName>
    </submittedName>
</protein>
<dbReference type="EMBL" id="JALLBG020000200">
    <property type="protein sequence ID" value="KAL3759383.1"/>
    <property type="molecule type" value="Genomic_DNA"/>
</dbReference>
<evidence type="ECO:0000256" key="1">
    <source>
        <dbReference type="SAM" id="Coils"/>
    </source>
</evidence>
<feature type="region of interest" description="Disordered" evidence="2">
    <location>
        <begin position="179"/>
        <end position="225"/>
    </location>
</feature>
<dbReference type="Proteomes" id="UP001530293">
    <property type="component" value="Unassembled WGS sequence"/>
</dbReference>
<comment type="caution">
    <text evidence="3">The sequence shown here is derived from an EMBL/GenBank/DDBJ whole genome shotgun (WGS) entry which is preliminary data.</text>
</comment>
<evidence type="ECO:0000256" key="2">
    <source>
        <dbReference type="SAM" id="MobiDB-lite"/>
    </source>
</evidence>